<evidence type="ECO:0000256" key="3">
    <source>
        <dbReference type="SAM" id="Phobius"/>
    </source>
</evidence>
<dbReference type="Gene3D" id="3.30.420.10">
    <property type="entry name" value="Ribonuclease H-like superfamily/Ribonuclease H"/>
    <property type="match status" value="1"/>
</dbReference>
<dbReference type="PANTHER" id="PTHR13620:SF104">
    <property type="entry name" value="EXONUCLEASE 3'-5' DOMAIN-CONTAINING PROTEIN 2"/>
    <property type="match status" value="1"/>
</dbReference>
<dbReference type="PANTHER" id="PTHR13620">
    <property type="entry name" value="3-5 EXONUCLEASE"/>
    <property type="match status" value="1"/>
</dbReference>
<dbReference type="SMART" id="SM00474">
    <property type="entry name" value="35EXOc"/>
    <property type="match status" value="1"/>
</dbReference>
<dbReference type="STRING" id="1890364.A0A2P6NMA0"/>
<dbReference type="Pfam" id="PF01612">
    <property type="entry name" value="DNA_pol_A_exo1"/>
    <property type="match status" value="1"/>
</dbReference>
<dbReference type="Proteomes" id="UP000241769">
    <property type="component" value="Unassembled WGS sequence"/>
</dbReference>
<dbReference type="SUPFAM" id="SSF53098">
    <property type="entry name" value="Ribonuclease H-like"/>
    <property type="match status" value="1"/>
</dbReference>
<dbReference type="InterPro" id="IPR002562">
    <property type="entry name" value="3'-5'_exonuclease_dom"/>
</dbReference>
<keyword evidence="5" id="KW-0269">Exonuclease</keyword>
<evidence type="ECO:0000313" key="6">
    <source>
        <dbReference type="Proteomes" id="UP000241769"/>
    </source>
</evidence>
<keyword evidence="3" id="KW-0472">Membrane</keyword>
<dbReference type="InterPro" id="IPR012337">
    <property type="entry name" value="RNaseH-like_sf"/>
</dbReference>
<dbReference type="FunCoup" id="A0A2P6NMA0">
    <property type="interactions" value="208"/>
</dbReference>
<evidence type="ECO:0000259" key="4">
    <source>
        <dbReference type="SMART" id="SM00474"/>
    </source>
</evidence>
<keyword evidence="6" id="KW-1185">Reference proteome</keyword>
<keyword evidence="1" id="KW-0540">Nuclease</keyword>
<comment type="caution">
    <text evidence="5">The sequence shown here is derived from an EMBL/GenBank/DDBJ whole genome shotgun (WGS) entry which is preliminary data.</text>
</comment>
<dbReference type="GO" id="GO:0006139">
    <property type="term" value="P:nucleobase-containing compound metabolic process"/>
    <property type="evidence" value="ECO:0007669"/>
    <property type="project" value="InterPro"/>
</dbReference>
<dbReference type="GO" id="GO:0005737">
    <property type="term" value="C:cytoplasm"/>
    <property type="evidence" value="ECO:0007669"/>
    <property type="project" value="TreeGrafter"/>
</dbReference>
<keyword evidence="3" id="KW-1133">Transmembrane helix</keyword>
<accession>A0A2P6NMA0</accession>
<protein>
    <submittedName>
        <fullName evidence="5">Exonuclease 3-5 domain containing 2-like</fullName>
    </submittedName>
</protein>
<evidence type="ECO:0000256" key="1">
    <source>
        <dbReference type="ARBA" id="ARBA00022722"/>
    </source>
</evidence>
<evidence type="ECO:0000256" key="2">
    <source>
        <dbReference type="ARBA" id="ARBA00022801"/>
    </source>
</evidence>
<organism evidence="5 6">
    <name type="scientific">Planoprotostelium fungivorum</name>
    <dbReference type="NCBI Taxonomy" id="1890364"/>
    <lineage>
        <taxon>Eukaryota</taxon>
        <taxon>Amoebozoa</taxon>
        <taxon>Evosea</taxon>
        <taxon>Variosea</taxon>
        <taxon>Cavosteliida</taxon>
        <taxon>Cavosteliaceae</taxon>
        <taxon>Planoprotostelium</taxon>
    </lineage>
</organism>
<dbReference type="CDD" id="cd06141">
    <property type="entry name" value="WRN_exo"/>
    <property type="match status" value="1"/>
</dbReference>
<dbReference type="GO" id="GO:0008408">
    <property type="term" value="F:3'-5' exonuclease activity"/>
    <property type="evidence" value="ECO:0007669"/>
    <property type="project" value="InterPro"/>
</dbReference>
<dbReference type="InterPro" id="IPR036397">
    <property type="entry name" value="RNaseH_sf"/>
</dbReference>
<feature type="domain" description="3'-5' exonuclease" evidence="4">
    <location>
        <begin position="52"/>
        <end position="226"/>
    </location>
</feature>
<evidence type="ECO:0000313" key="5">
    <source>
        <dbReference type="EMBL" id="PRP85081.1"/>
    </source>
</evidence>
<gene>
    <name evidence="5" type="ORF">PROFUN_07265</name>
</gene>
<feature type="transmembrane region" description="Helical" evidence="3">
    <location>
        <begin position="12"/>
        <end position="29"/>
    </location>
</feature>
<dbReference type="AlphaFoldDB" id="A0A2P6NMA0"/>
<sequence>MNRMEAIGRQSTTMVVVLALCSVAGYIYYKKRQADLYRRVIPPNIPIHLIQNETDAHRVTNAMLERLLRSEFPVVGLDAEWKPHGETKSPIAMIQLSDGIDCILLHVHHFGRKNIPPALIEILSSARIVKVGVGIDNDMKMISSQYETSTSCVTDLRSICLDRHLEGGRSLAAITQSVLHLQLDKRHEIQCSNWEEKELSRDQIHYAAADAWSAQAIFKELYEGEGGAGGVENVLQFASEVRSNGGVHHKRAKKTEENLAGKPIKRRRCVVCGYTGYISKIPVVPRKYREFFPLRYKERSCHDILRLCHSCYQTYLQFCEVRREELATQLNAPLQGNGKQVIVDRRLKLAQSLAKQLLSNSSRARMSEERVREAKEHVAHYLKKRLEDVNEMEDVEEVLKMEATRPNEEYLPHEALVMQKYEDPTDLNQFVKEWRYLFLRTMQPRFMPHHWDPERPLEECTFVPWREGNVPKSASLKRWMNEKGILLEDTANEMK</sequence>
<reference evidence="5 6" key="1">
    <citation type="journal article" date="2018" name="Genome Biol. Evol.">
        <title>Multiple Roots of Fruiting Body Formation in Amoebozoa.</title>
        <authorList>
            <person name="Hillmann F."/>
            <person name="Forbes G."/>
            <person name="Novohradska S."/>
            <person name="Ferling I."/>
            <person name="Riege K."/>
            <person name="Groth M."/>
            <person name="Westermann M."/>
            <person name="Marz M."/>
            <person name="Spaller T."/>
            <person name="Winckler T."/>
            <person name="Schaap P."/>
            <person name="Glockner G."/>
        </authorList>
    </citation>
    <scope>NUCLEOTIDE SEQUENCE [LARGE SCALE GENOMIC DNA]</scope>
    <source>
        <strain evidence="5 6">Jena</strain>
    </source>
</reference>
<dbReference type="InParanoid" id="A0A2P6NMA0"/>
<dbReference type="GO" id="GO:0003676">
    <property type="term" value="F:nucleic acid binding"/>
    <property type="evidence" value="ECO:0007669"/>
    <property type="project" value="InterPro"/>
</dbReference>
<proteinExistence type="predicted"/>
<dbReference type="EMBL" id="MDYQ01000051">
    <property type="protein sequence ID" value="PRP85081.1"/>
    <property type="molecule type" value="Genomic_DNA"/>
</dbReference>
<keyword evidence="3" id="KW-0812">Transmembrane</keyword>
<dbReference type="OrthoDB" id="1920326at2759"/>
<keyword evidence="2" id="KW-0378">Hydrolase</keyword>
<dbReference type="InterPro" id="IPR051132">
    <property type="entry name" value="3-5_Exonuclease_domain"/>
</dbReference>
<name>A0A2P6NMA0_9EUKA</name>
<dbReference type="GO" id="GO:0005634">
    <property type="term" value="C:nucleus"/>
    <property type="evidence" value="ECO:0007669"/>
    <property type="project" value="TreeGrafter"/>
</dbReference>